<feature type="transmembrane region" description="Helical" evidence="1">
    <location>
        <begin position="399"/>
        <end position="419"/>
    </location>
</feature>
<evidence type="ECO:0000313" key="3">
    <source>
        <dbReference type="Proteomes" id="UP000779507"/>
    </source>
</evidence>
<name>A0ABX2FW57_9BACT</name>
<keyword evidence="1" id="KW-1133">Transmembrane helix</keyword>
<dbReference type="RefSeq" id="WP_173812205.1">
    <property type="nucleotide sequence ID" value="NZ_JABSNP010000035.1"/>
</dbReference>
<keyword evidence="1" id="KW-0812">Transmembrane</keyword>
<protein>
    <submittedName>
        <fullName evidence="2">Uncharacterized protein</fullName>
    </submittedName>
</protein>
<comment type="caution">
    <text evidence="2">The sequence shown here is derived from an EMBL/GenBank/DDBJ whole genome shotgun (WGS) entry which is preliminary data.</text>
</comment>
<proteinExistence type="predicted"/>
<sequence>MKPVSNLLELFESSAFLPLIVKEDFERLEVEGPIAANNLVIPLASILEKRAFELLRISGFRLSIICDGNDSIDLDSNALDYVDFLSSIQREIDLHFVTCIIKLICYKDSTGSSIPVFNLAEIVKYLNSLNYKQLLLLLWHKFKTNNYLAFELVEDFASDFGTGSIFFLKDRKYPTPEETVALQLLRVDRFNSIRNVSHFENAAECQFIPDDFGIINELNCPDSVRVLLNCLCGLFSIISLFDITRLVDEGIEFKLNGYKSISGILSGSRMHMASIIEYYKIYNWVYYGGNLSDKIGLTRNLVSIHLISPENLELRGNPYDSVRSAFDLYLKQNIKQYIELRSKISDQLIDQTNKATKIAEEFAGGYKKSILAVVSFFASVIVAKVFSTKELHGIFTKEASIISFAFLVISAAYFLLSYVEFSKEKIRFVKNYQNLQSRFTDLLVKEDIDRILDQDKIHKDDVAYMDSKIFRFSLMWSSTLVIMLLAVLLLSDTYNFYNIGQWFSSLIPSSVK</sequence>
<keyword evidence="3" id="KW-1185">Reference proteome</keyword>
<feature type="transmembrane region" description="Helical" evidence="1">
    <location>
        <begin position="469"/>
        <end position="490"/>
    </location>
</feature>
<accession>A0ABX2FW57</accession>
<evidence type="ECO:0000256" key="1">
    <source>
        <dbReference type="SAM" id="Phobius"/>
    </source>
</evidence>
<gene>
    <name evidence="2" type="ORF">HNP98_004307</name>
</gene>
<reference evidence="2 3" key="1">
    <citation type="submission" date="2020-05" db="EMBL/GenBank/DDBJ databases">
        <title>Genomic Encyclopedia of Type Strains, Phase IV (KMG-V): Genome sequencing to study the core and pangenomes of soil and plant-associated prokaryotes.</title>
        <authorList>
            <person name="Whitman W."/>
        </authorList>
    </citation>
    <scope>NUCLEOTIDE SEQUENCE [LARGE SCALE GENOMIC DNA]</scope>
    <source>
        <strain evidence="2 3">9A</strain>
    </source>
</reference>
<dbReference type="EMBL" id="JABSNP010000035">
    <property type="protein sequence ID" value="NRT21460.1"/>
    <property type="molecule type" value="Genomic_DNA"/>
</dbReference>
<keyword evidence="1" id="KW-0472">Membrane</keyword>
<organism evidence="2 3">
    <name type="scientific">Hymenobacter caeli</name>
    <dbReference type="NCBI Taxonomy" id="2735894"/>
    <lineage>
        <taxon>Bacteria</taxon>
        <taxon>Pseudomonadati</taxon>
        <taxon>Bacteroidota</taxon>
        <taxon>Cytophagia</taxon>
        <taxon>Cytophagales</taxon>
        <taxon>Hymenobacteraceae</taxon>
        <taxon>Hymenobacter</taxon>
    </lineage>
</organism>
<dbReference type="Proteomes" id="UP000779507">
    <property type="component" value="Unassembled WGS sequence"/>
</dbReference>
<evidence type="ECO:0000313" key="2">
    <source>
        <dbReference type="EMBL" id="NRT21460.1"/>
    </source>
</evidence>